<dbReference type="PANTHER" id="PTHR33295:SF18">
    <property type="entry name" value="AAA+ ATPASE DOMAIN-CONTAINING PROTEIN"/>
    <property type="match status" value="1"/>
</dbReference>
<keyword evidence="3" id="KW-0547">Nucleotide-binding</keyword>
<dbReference type="Pfam" id="PF13173">
    <property type="entry name" value="AAA_14"/>
    <property type="match status" value="1"/>
</dbReference>
<dbReference type="EMBL" id="DVHN01000069">
    <property type="protein sequence ID" value="HIR88501.1"/>
    <property type="molecule type" value="Genomic_DNA"/>
</dbReference>
<dbReference type="AlphaFoldDB" id="A0A9D1JDH2"/>
<protein>
    <submittedName>
        <fullName evidence="3">ATP-binding protein</fullName>
    </submittedName>
</protein>
<dbReference type="Pfam" id="PF13635">
    <property type="entry name" value="DUF4143"/>
    <property type="match status" value="1"/>
</dbReference>
<feature type="domain" description="DUF4143" evidence="2">
    <location>
        <begin position="210"/>
        <end position="363"/>
    </location>
</feature>
<dbReference type="InterPro" id="IPR025420">
    <property type="entry name" value="DUF4143"/>
</dbReference>
<dbReference type="SUPFAM" id="SSF52540">
    <property type="entry name" value="P-loop containing nucleoside triphosphate hydrolases"/>
    <property type="match status" value="1"/>
</dbReference>
<name>A0A9D1JDH2_9FIRM</name>
<keyword evidence="3" id="KW-0067">ATP-binding</keyword>
<dbReference type="InterPro" id="IPR041682">
    <property type="entry name" value="AAA_14"/>
</dbReference>
<accession>A0A9D1JDH2</accession>
<sequence length="424" mass="49614">MIKRDSYLNRMIHNMWNGEVKVITGIRRSGKSVLLFDLFYEYLLSQGVQEDHIIKIELDQRRYYKFRNPITLCEYVEALVAEQKDEKFYLFIDEVQLTIKVIDKENGGIQVSIYDMLNELKAYKNLDVYVTGSNSKGLSKDIATEFRGRATQIHVFPLSFEEIYSYVGGDERKVLDNYMLYGGMPRLLALKDEKDKKDYLSSLYSELYIKDIVERNGIEREDILNDILDFLASQISSLTNPTNIANALTSMKNEKVNSTLVSNYVQHIIDSFLVSMARRYDVKGKTYFKYPNKYYYTDIGLRNARLNYRQYDPGHIMENIIYNELLRKGYSVDVGVVTDRTRGANIQREIDFIVNDADKKIYIQSAFQMNTEKKKSSELVSLTLTKDFFKKIIVRMDIPHNFYDEHGIFHCNLIDLLLGRVELF</sequence>
<dbReference type="GO" id="GO:0005524">
    <property type="term" value="F:ATP binding"/>
    <property type="evidence" value="ECO:0007669"/>
    <property type="project" value="UniProtKB-KW"/>
</dbReference>
<evidence type="ECO:0000259" key="2">
    <source>
        <dbReference type="Pfam" id="PF13635"/>
    </source>
</evidence>
<proteinExistence type="predicted"/>
<gene>
    <name evidence="3" type="ORF">IAC96_06070</name>
</gene>
<evidence type="ECO:0000313" key="4">
    <source>
        <dbReference type="Proteomes" id="UP000824201"/>
    </source>
</evidence>
<reference evidence="3" key="1">
    <citation type="submission" date="2020-10" db="EMBL/GenBank/DDBJ databases">
        <authorList>
            <person name="Gilroy R."/>
        </authorList>
    </citation>
    <scope>NUCLEOTIDE SEQUENCE</scope>
    <source>
        <strain evidence="3">ChiW13-3771</strain>
    </source>
</reference>
<dbReference type="Proteomes" id="UP000824201">
    <property type="component" value="Unassembled WGS sequence"/>
</dbReference>
<organism evidence="3 4">
    <name type="scientific">Candidatus Fimimorpha faecalis</name>
    <dbReference type="NCBI Taxonomy" id="2840824"/>
    <lineage>
        <taxon>Bacteria</taxon>
        <taxon>Bacillati</taxon>
        <taxon>Bacillota</taxon>
        <taxon>Clostridia</taxon>
        <taxon>Eubacteriales</taxon>
        <taxon>Candidatus Fimimorpha</taxon>
    </lineage>
</organism>
<evidence type="ECO:0000259" key="1">
    <source>
        <dbReference type="Pfam" id="PF13173"/>
    </source>
</evidence>
<comment type="caution">
    <text evidence="3">The sequence shown here is derived from an EMBL/GenBank/DDBJ whole genome shotgun (WGS) entry which is preliminary data.</text>
</comment>
<dbReference type="PANTHER" id="PTHR33295">
    <property type="entry name" value="ATPASE"/>
    <property type="match status" value="1"/>
</dbReference>
<evidence type="ECO:0000313" key="3">
    <source>
        <dbReference type="EMBL" id="HIR88501.1"/>
    </source>
</evidence>
<reference evidence="3" key="2">
    <citation type="journal article" date="2021" name="PeerJ">
        <title>Extensive microbial diversity within the chicken gut microbiome revealed by metagenomics and culture.</title>
        <authorList>
            <person name="Gilroy R."/>
            <person name="Ravi A."/>
            <person name="Getino M."/>
            <person name="Pursley I."/>
            <person name="Horton D.L."/>
            <person name="Alikhan N.F."/>
            <person name="Baker D."/>
            <person name="Gharbi K."/>
            <person name="Hall N."/>
            <person name="Watson M."/>
            <person name="Adriaenssens E.M."/>
            <person name="Foster-Nyarko E."/>
            <person name="Jarju S."/>
            <person name="Secka A."/>
            <person name="Antonio M."/>
            <person name="Oren A."/>
            <person name="Chaudhuri R.R."/>
            <person name="La Ragione R."/>
            <person name="Hildebrand F."/>
            <person name="Pallen M.J."/>
        </authorList>
    </citation>
    <scope>NUCLEOTIDE SEQUENCE</scope>
    <source>
        <strain evidence="3">ChiW13-3771</strain>
    </source>
</reference>
<feature type="domain" description="AAA" evidence="1">
    <location>
        <begin position="19"/>
        <end position="163"/>
    </location>
</feature>
<dbReference type="InterPro" id="IPR027417">
    <property type="entry name" value="P-loop_NTPase"/>
</dbReference>